<dbReference type="EMBL" id="JARJOW010000002">
    <property type="protein sequence ID" value="MDF5689809.1"/>
    <property type="molecule type" value="Genomic_DNA"/>
</dbReference>
<evidence type="ECO:0000256" key="8">
    <source>
        <dbReference type="ARBA" id="ARBA00023125"/>
    </source>
</evidence>
<evidence type="ECO:0000259" key="16">
    <source>
        <dbReference type="PROSITE" id="PS51217"/>
    </source>
</evidence>
<keyword evidence="9" id="KW-0234">DNA repair</keyword>
<reference evidence="17 18" key="1">
    <citation type="submission" date="2023-03" db="EMBL/GenBank/DDBJ databases">
        <title>Genome sequencing of Aquirufa.</title>
        <authorList>
            <person name="Pitt A."/>
            <person name="Hahn M.W."/>
        </authorList>
    </citation>
    <scope>NUCLEOTIDE SEQUENCE [LARGE SCALE GENOMIC DNA]</scope>
    <source>
        <strain evidence="17 18">WAEICH-18A</strain>
    </source>
</reference>
<keyword evidence="4 14" id="KW-0378">Hydrolase</keyword>
<evidence type="ECO:0000256" key="7">
    <source>
        <dbReference type="ARBA" id="ARBA00022840"/>
    </source>
</evidence>
<dbReference type="Pfam" id="PF00580">
    <property type="entry name" value="UvrD-helicase"/>
    <property type="match status" value="1"/>
</dbReference>
<feature type="domain" description="UvrD-like helicase ATP-binding" evidence="15">
    <location>
        <begin position="1"/>
        <end position="506"/>
    </location>
</feature>
<dbReference type="InterPro" id="IPR011604">
    <property type="entry name" value="PDDEXK-like_dom_sf"/>
</dbReference>
<dbReference type="InterPro" id="IPR027417">
    <property type="entry name" value="P-loop_NTPase"/>
</dbReference>
<evidence type="ECO:0000313" key="17">
    <source>
        <dbReference type="EMBL" id="MDF5689809.1"/>
    </source>
</evidence>
<evidence type="ECO:0000256" key="3">
    <source>
        <dbReference type="ARBA" id="ARBA00022763"/>
    </source>
</evidence>
<evidence type="ECO:0000256" key="14">
    <source>
        <dbReference type="PROSITE-ProRule" id="PRU00560"/>
    </source>
</evidence>
<proteinExistence type="predicted"/>
<keyword evidence="3" id="KW-0227">DNA damage</keyword>
<comment type="caution">
    <text evidence="17">The sequence shown here is derived from an EMBL/GenBank/DDBJ whole genome shotgun (WGS) entry which is preliminary data.</text>
</comment>
<keyword evidence="10" id="KW-0413">Isomerase</keyword>
<dbReference type="Pfam" id="PF12705">
    <property type="entry name" value="PDDEXK_1"/>
    <property type="match status" value="1"/>
</dbReference>
<sequence>MLAPSLQLFSASAGSGKTYTLTLEYIKLSLHEVEPRGYFRRILAVTFTIKAAEEMRSRIIQALSGISAYPTFTGFTEKDKSDALDLLNRIQQDLSKQGIELSLDELSTRSLITLQQILQDYGLFSVMTIDAFVQRLSSSFVEELHLPSQFEVIMDIPSLMNDLMDQLLDKVNQSGDPVLTDLVLSFARQEVIDGRNWNRIRQSLIDFLRISFDENYFGIKHEMDAFSMSDFLQIELQLHTKIQAVEEQVGEISKQIMYLIDSIAIQDSDLTGGANGPIHTFRKFVQGQSFLESNKYVKLRNAIDQNKWHAAKVDPITKSNIEAISDQLTDLAREFVELYDEEISRYLLFKLIAKDLKKIALISSINQEYQVYQHEQSSISISEFARRINEIISQDPVPFIYEKLGDRYFHILIDEFQDTSILQWKNFMPLLENTVSLGKRNLLVGDAKQSIYKFRGGEVGLIASLTSQNPALIGDKIAQSEFDQFRFDYLIKQIQLNELAFNYRSAPEIVEFNNALFTWISNQPNYQSLCALLEPVYGHRMTQIPQVSTNKLSGQVDVLVFKKPVITSDNKDVEAKWMLQNVLNLIEYNVSKGFCLGDISLLTRKNKDAKFLALQLKEAGYPVISADSLLVYYSSLVSFILALLKMKVDSQKTLLLLFEAAYALADIHGKEISLEALKFLQDHSKKSDLQLVMNQYIQEFYGIQMNAIWEEDSLFDVVYHSIGIFDLFNQAEGSEYVLKLLDIIQDFTLKNASTISDFLDYFDLNKHSFSISCPENVDAITITSIHKSKGLEYPVVILPFASWSHQAGERDKIWYKLDIEEEAFQLNEKGTLPHFYARANANDVDAFPSLVIQKQQERDAIFLDALNMLYVASTRAKQHLHILFSEPNPDSHARTKTIFEQSIGKLLKDYLQSFKPEADDLPSFVEEEYHEHSAYYLISQSEKFITKPNLTNSEIHINLPLDAKTSRKPLLRVKSAQSDLYTLAKEKRELGEIIHKQLENLKSFEDVQLKDVLPEIVELLEIDEIKQFFIPGELFISEEDILLPDGNVIRPDRVVKKKESLIVVDYKTGKKEEKHLTQVNSYCEALRKMGYVDVQGAIIYTVNKEVTYV</sequence>
<evidence type="ECO:0000256" key="2">
    <source>
        <dbReference type="ARBA" id="ARBA00022741"/>
    </source>
</evidence>
<evidence type="ECO:0000259" key="15">
    <source>
        <dbReference type="PROSITE" id="PS51198"/>
    </source>
</evidence>
<evidence type="ECO:0000256" key="1">
    <source>
        <dbReference type="ARBA" id="ARBA00022722"/>
    </source>
</evidence>
<dbReference type="Gene3D" id="3.40.50.300">
    <property type="entry name" value="P-loop containing nucleotide triphosphate hydrolases"/>
    <property type="match status" value="4"/>
</dbReference>
<gene>
    <name evidence="17" type="ORF">PQG43_02940</name>
</gene>
<keyword evidence="7 14" id="KW-0067">ATP-binding</keyword>
<evidence type="ECO:0000256" key="4">
    <source>
        <dbReference type="ARBA" id="ARBA00022801"/>
    </source>
</evidence>
<dbReference type="InterPro" id="IPR014017">
    <property type="entry name" value="DNA_helicase_UvrD-like_C"/>
</dbReference>
<keyword evidence="6" id="KW-0269">Exonuclease</keyword>
<evidence type="ECO:0000256" key="13">
    <source>
        <dbReference type="ARBA" id="ARBA00048988"/>
    </source>
</evidence>
<dbReference type="PROSITE" id="PS51198">
    <property type="entry name" value="UVRD_HELICASE_ATP_BIND"/>
    <property type="match status" value="1"/>
</dbReference>
<keyword evidence="5 14" id="KW-0347">Helicase</keyword>
<keyword evidence="1" id="KW-0540">Nuclease</keyword>
<dbReference type="Proteomes" id="UP001321344">
    <property type="component" value="Unassembled WGS sequence"/>
</dbReference>
<dbReference type="EC" id="5.6.2.4" evidence="12"/>
<protein>
    <recommendedName>
        <fullName evidence="12">DNA 3'-5' helicase</fullName>
        <ecNumber evidence="12">5.6.2.4</ecNumber>
    </recommendedName>
</protein>
<dbReference type="InterPro" id="IPR014016">
    <property type="entry name" value="UvrD-like_ATP-bd"/>
</dbReference>
<dbReference type="PANTHER" id="PTHR11070">
    <property type="entry name" value="UVRD / RECB / PCRA DNA HELICASE FAMILY MEMBER"/>
    <property type="match status" value="1"/>
</dbReference>
<evidence type="ECO:0000256" key="5">
    <source>
        <dbReference type="ARBA" id="ARBA00022806"/>
    </source>
</evidence>
<dbReference type="Gene3D" id="3.90.320.10">
    <property type="match status" value="1"/>
</dbReference>
<dbReference type="Pfam" id="PF13361">
    <property type="entry name" value="UvrD_C"/>
    <property type="match status" value="2"/>
</dbReference>
<evidence type="ECO:0000256" key="9">
    <source>
        <dbReference type="ARBA" id="ARBA00023204"/>
    </source>
</evidence>
<keyword evidence="2 14" id="KW-0547">Nucleotide-binding</keyword>
<evidence type="ECO:0000256" key="11">
    <source>
        <dbReference type="ARBA" id="ARBA00034617"/>
    </source>
</evidence>
<dbReference type="RefSeq" id="WP_276343646.1">
    <property type="nucleotide sequence ID" value="NZ_JARJOW010000002.1"/>
</dbReference>
<keyword evidence="8" id="KW-0238">DNA-binding</keyword>
<dbReference type="SUPFAM" id="SSF52540">
    <property type="entry name" value="P-loop containing nucleoside triphosphate hydrolases"/>
    <property type="match status" value="1"/>
</dbReference>
<accession>A0ABT6BHM6</accession>
<comment type="catalytic activity">
    <reaction evidence="11">
        <text>Couples ATP hydrolysis with the unwinding of duplex DNA by translocating in the 3'-5' direction.</text>
        <dbReference type="EC" id="5.6.2.4"/>
    </reaction>
</comment>
<name>A0ABT6BHM6_9BACT</name>
<evidence type="ECO:0000256" key="12">
    <source>
        <dbReference type="ARBA" id="ARBA00034808"/>
    </source>
</evidence>
<organism evidence="17 18">
    <name type="scientific">Aquirufa aurantiipilula</name>
    <dbReference type="NCBI Taxonomy" id="2696561"/>
    <lineage>
        <taxon>Bacteria</taxon>
        <taxon>Pseudomonadati</taxon>
        <taxon>Bacteroidota</taxon>
        <taxon>Cytophagia</taxon>
        <taxon>Cytophagales</taxon>
        <taxon>Flectobacillaceae</taxon>
        <taxon>Aquirufa</taxon>
    </lineage>
</organism>
<evidence type="ECO:0000313" key="18">
    <source>
        <dbReference type="Proteomes" id="UP001321344"/>
    </source>
</evidence>
<comment type="catalytic activity">
    <reaction evidence="13">
        <text>ATP + H2O = ADP + phosphate + H(+)</text>
        <dbReference type="Rhea" id="RHEA:13065"/>
        <dbReference type="ChEBI" id="CHEBI:15377"/>
        <dbReference type="ChEBI" id="CHEBI:15378"/>
        <dbReference type="ChEBI" id="CHEBI:30616"/>
        <dbReference type="ChEBI" id="CHEBI:43474"/>
        <dbReference type="ChEBI" id="CHEBI:456216"/>
        <dbReference type="EC" id="5.6.2.4"/>
    </reaction>
</comment>
<dbReference type="InterPro" id="IPR000212">
    <property type="entry name" value="DNA_helicase_UvrD/REP"/>
</dbReference>
<dbReference type="PROSITE" id="PS51217">
    <property type="entry name" value="UVRD_HELICASE_CTER"/>
    <property type="match status" value="1"/>
</dbReference>
<feature type="binding site" evidence="14">
    <location>
        <begin position="11"/>
        <end position="18"/>
    </location>
    <ligand>
        <name>ATP</name>
        <dbReference type="ChEBI" id="CHEBI:30616"/>
    </ligand>
</feature>
<evidence type="ECO:0000256" key="10">
    <source>
        <dbReference type="ARBA" id="ARBA00023235"/>
    </source>
</evidence>
<dbReference type="InterPro" id="IPR038726">
    <property type="entry name" value="PDDEXK_AddAB-type"/>
</dbReference>
<feature type="domain" description="UvrD-like helicase C-terminal" evidence="16">
    <location>
        <begin position="527"/>
        <end position="790"/>
    </location>
</feature>
<keyword evidence="18" id="KW-1185">Reference proteome</keyword>
<evidence type="ECO:0000256" key="6">
    <source>
        <dbReference type="ARBA" id="ARBA00022839"/>
    </source>
</evidence>
<dbReference type="PANTHER" id="PTHR11070:SF67">
    <property type="entry name" value="DNA 3'-5' HELICASE"/>
    <property type="match status" value="1"/>
</dbReference>